<accession>A0A0Y9X7B8</accession>
<keyword evidence="4 5" id="KW-0472">Membrane</keyword>
<evidence type="ECO:0000313" key="9">
    <source>
        <dbReference type="EMBL" id="SCM16090.1"/>
    </source>
</evidence>
<dbReference type="PANTHER" id="PTHR12483:SF27">
    <property type="entry name" value="COPPER TRANSPORT PROTEIN CTR1"/>
    <property type="match status" value="1"/>
</dbReference>
<evidence type="ECO:0000256" key="4">
    <source>
        <dbReference type="ARBA" id="ARBA00023136"/>
    </source>
</evidence>
<dbReference type="EMBL" id="LT608274">
    <property type="protein sequence ID" value="SCM17886.1"/>
    <property type="molecule type" value="Genomic_DNA"/>
</dbReference>
<evidence type="ECO:0000256" key="2">
    <source>
        <dbReference type="ARBA" id="ARBA00022692"/>
    </source>
</evidence>
<evidence type="ECO:0000313" key="14">
    <source>
        <dbReference type="Proteomes" id="UP000219974"/>
    </source>
</evidence>
<organism evidence="7 12">
    <name type="scientific">Plasmodium berghei</name>
    <dbReference type="NCBI Taxonomy" id="5821"/>
    <lineage>
        <taxon>Eukaryota</taxon>
        <taxon>Sar</taxon>
        <taxon>Alveolata</taxon>
        <taxon>Apicomplexa</taxon>
        <taxon>Aconoidasida</taxon>
        <taxon>Haemosporida</taxon>
        <taxon>Plasmodiidae</taxon>
        <taxon>Plasmodium</taxon>
        <taxon>Plasmodium (Vinckeia)</taxon>
    </lineage>
</organism>
<dbReference type="Proteomes" id="UP000069549">
    <property type="component" value="Chromosome 10"/>
</dbReference>
<dbReference type="OMA" id="CCHSAKS"/>
<reference evidence="7 12" key="1">
    <citation type="submission" date="2016-02" db="EMBL/GenBank/DDBJ databases">
        <authorList>
            <consortium name="Pathogen Informatics"/>
        </authorList>
    </citation>
    <scope>NUCLEOTIDE SEQUENCE [LARGE SCALE GENOMIC DNA]</scope>
    <source>
        <strain evidence="7 12">K173</strain>
        <strain evidence="8 16">NK65 ny</strain>
        <strain evidence="11 15">NK65e</strain>
        <strain evidence="9 13">SP11 Antwerpcl1</strain>
        <strain evidence="10 14">SP11 RLL</strain>
    </source>
</reference>
<dbReference type="Proteomes" id="UP000219974">
    <property type="component" value="Chromosome 10"/>
</dbReference>
<evidence type="ECO:0000313" key="13">
    <source>
        <dbReference type="Proteomes" id="UP000219860"/>
    </source>
</evidence>
<evidence type="ECO:0000313" key="11">
    <source>
        <dbReference type="EMBL" id="SCN26208.1"/>
    </source>
</evidence>
<evidence type="ECO:0000313" key="15">
    <source>
        <dbReference type="Proteomes" id="UP000220214"/>
    </source>
</evidence>
<evidence type="ECO:0000256" key="6">
    <source>
        <dbReference type="SAM" id="SignalP"/>
    </source>
</evidence>
<sequence>MNSIRLQKHASFIFAIFYFFKISDGEVKCSCHQDVNKDGYPLPMYFNYNMNIKFLFDYFKAENMNEFIFYNILCILLGFLSIYIKIIKKGVTKMEKKNELKENLLNLNKMCAYWRFNYTILTFLNYAIDYLLMLIVMTFNVYIFLSTMFGISIAYLFLGHQIMKY</sequence>
<dbReference type="PANTHER" id="PTHR12483">
    <property type="entry name" value="SOLUTE CARRIER FAMILY 31 COPPER TRANSPORTERS"/>
    <property type="match status" value="1"/>
</dbReference>
<keyword evidence="5" id="KW-0813">Transport</keyword>
<dbReference type="EMBL" id="LT608146">
    <property type="protein sequence ID" value="SCL94734.1"/>
    <property type="molecule type" value="Genomic_DNA"/>
</dbReference>
<proteinExistence type="inferred from homology"/>
<dbReference type="VEuPathDB" id="PlasmoDB:PBANKA_1021500"/>
<dbReference type="EMBL" id="LT160030">
    <property type="protein sequence ID" value="CXI53074.1"/>
    <property type="molecule type" value="Genomic_DNA"/>
</dbReference>
<dbReference type="EMBL" id="LT608258">
    <property type="protein sequence ID" value="SCM16090.1"/>
    <property type="molecule type" value="Genomic_DNA"/>
</dbReference>
<feature type="transmembrane region" description="Helical" evidence="5">
    <location>
        <begin position="141"/>
        <end position="158"/>
    </location>
</feature>
<evidence type="ECO:0000256" key="1">
    <source>
        <dbReference type="ARBA" id="ARBA00004141"/>
    </source>
</evidence>
<dbReference type="Proteomes" id="UP000219860">
    <property type="component" value="Chromosome 10"/>
</dbReference>
<feature type="chain" id="PRO_5014242945" description="Copper transport protein" evidence="6">
    <location>
        <begin position="26"/>
        <end position="165"/>
    </location>
</feature>
<evidence type="ECO:0000313" key="8">
    <source>
        <dbReference type="EMBL" id="SCL94734.1"/>
    </source>
</evidence>
<gene>
    <name evidence="7" type="ORF">PBK173_000246200</name>
    <name evidence="11" type="ORF">PBNK65E_000239000</name>
    <name evidence="8" type="ORF">PBNK65NY_000238200</name>
    <name evidence="9" type="ORF">PBSP11A_000238000</name>
    <name evidence="10" type="ORF">PBSP11RLL_000238100</name>
</gene>
<comment type="similarity">
    <text evidence="5">Belongs to the copper transporter (Ctr) (TC 1.A.56) family. SLC31A subfamily.</text>
</comment>
<keyword evidence="5" id="KW-0187">Copper transport</keyword>
<evidence type="ECO:0000313" key="7">
    <source>
        <dbReference type="EMBL" id="CXI53074.1"/>
    </source>
</evidence>
<dbReference type="GO" id="GO:0005375">
    <property type="term" value="F:copper ion transmembrane transporter activity"/>
    <property type="evidence" value="ECO:0007669"/>
    <property type="project" value="UniProtKB-UniRule"/>
</dbReference>
<evidence type="ECO:0000313" key="12">
    <source>
        <dbReference type="Proteomes" id="UP000069549"/>
    </source>
</evidence>
<evidence type="ECO:0000256" key="3">
    <source>
        <dbReference type="ARBA" id="ARBA00022989"/>
    </source>
</evidence>
<keyword evidence="2 5" id="KW-0812">Transmembrane</keyword>
<keyword evidence="3 5" id="KW-1133">Transmembrane helix</keyword>
<dbReference type="AlphaFoldDB" id="A0A0Y9X7B8"/>
<keyword evidence="5" id="KW-0186">Copper</keyword>
<evidence type="ECO:0000313" key="10">
    <source>
        <dbReference type="EMBL" id="SCM17886.1"/>
    </source>
</evidence>
<name>A0A0Y9X7B8_PLABE</name>
<dbReference type="OrthoDB" id="161814at2759"/>
<dbReference type="InterPro" id="IPR007274">
    <property type="entry name" value="Cop_transporter"/>
</dbReference>
<keyword evidence="6" id="KW-0732">Signal</keyword>
<dbReference type="Proteomes" id="UP000516480">
    <property type="component" value="Chromosome 10"/>
</dbReference>
<feature type="transmembrane region" description="Helical" evidence="5">
    <location>
        <begin position="67"/>
        <end position="87"/>
    </location>
</feature>
<protein>
    <recommendedName>
        <fullName evidence="5">Copper transport protein</fullName>
    </recommendedName>
</protein>
<keyword evidence="5" id="KW-0406">Ion transport</keyword>
<evidence type="ECO:0000256" key="5">
    <source>
        <dbReference type="RuleBase" id="RU367022"/>
    </source>
</evidence>
<feature type="signal peptide" evidence="6">
    <location>
        <begin position="1"/>
        <end position="25"/>
    </location>
</feature>
<comment type="subcellular location">
    <subcellularLocation>
        <location evidence="1 5">Membrane</location>
        <topology evidence="1 5">Multi-pass membrane protein</topology>
    </subcellularLocation>
</comment>
<dbReference type="Proteomes" id="UP000220214">
    <property type="component" value="Chromosome 10"/>
</dbReference>
<evidence type="ECO:0000313" key="16">
    <source>
        <dbReference type="Proteomes" id="UP000516480"/>
    </source>
</evidence>
<dbReference type="GO" id="GO:0005886">
    <property type="term" value="C:plasma membrane"/>
    <property type="evidence" value="ECO:0007669"/>
    <property type="project" value="TreeGrafter"/>
</dbReference>
<feature type="transmembrane region" description="Helical" evidence="5">
    <location>
        <begin position="116"/>
        <end position="135"/>
    </location>
</feature>
<dbReference type="EMBL" id="LT614636">
    <property type="protein sequence ID" value="SCN26208.1"/>
    <property type="molecule type" value="Genomic_DNA"/>
</dbReference>
<dbReference type="Pfam" id="PF04145">
    <property type="entry name" value="Ctr"/>
    <property type="match status" value="1"/>
</dbReference>